<evidence type="ECO:0000256" key="2">
    <source>
        <dbReference type="ARBA" id="ARBA00022741"/>
    </source>
</evidence>
<dbReference type="Proteomes" id="UP001309876">
    <property type="component" value="Unassembled WGS sequence"/>
</dbReference>
<dbReference type="PANTHER" id="PTHR44329:SF288">
    <property type="entry name" value="MITOGEN-ACTIVATED PROTEIN KINASE KINASE KINASE 20"/>
    <property type="match status" value="1"/>
</dbReference>
<keyword evidence="4" id="KW-0067">ATP-binding</keyword>
<dbReference type="PANTHER" id="PTHR44329">
    <property type="entry name" value="SERINE/THREONINE-PROTEIN KINASE TNNI3K-RELATED"/>
    <property type="match status" value="1"/>
</dbReference>
<dbReference type="CDD" id="cd00180">
    <property type="entry name" value="PKc"/>
    <property type="match status" value="1"/>
</dbReference>
<comment type="caution">
    <text evidence="7">The sequence shown here is derived from an EMBL/GenBank/DDBJ whole genome shotgun (WGS) entry which is preliminary data.</text>
</comment>
<dbReference type="PROSITE" id="PS50011">
    <property type="entry name" value="PROTEIN_KINASE_DOM"/>
    <property type="match status" value="1"/>
</dbReference>
<keyword evidence="1" id="KW-0808">Transferase</keyword>
<evidence type="ECO:0000259" key="6">
    <source>
        <dbReference type="PROSITE" id="PS50011"/>
    </source>
</evidence>
<dbReference type="Gene3D" id="1.10.510.10">
    <property type="entry name" value="Transferase(Phosphotransferase) domain 1"/>
    <property type="match status" value="1"/>
</dbReference>
<feature type="region of interest" description="Disordered" evidence="5">
    <location>
        <begin position="1"/>
        <end position="23"/>
    </location>
</feature>
<evidence type="ECO:0000256" key="5">
    <source>
        <dbReference type="SAM" id="MobiDB-lite"/>
    </source>
</evidence>
<dbReference type="InterPro" id="IPR011009">
    <property type="entry name" value="Kinase-like_dom_sf"/>
</dbReference>
<reference evidence="7 8" key="1">
    <citation type="submission" date="2023-08" db="EMBL/GenBank/DDBJ databases">
        <title>Black Yeasts Isolated from many extreme environments.</title>
        <authorList>
            <person name="Coleine C."/>
            <person name="Stajich J.E."/>
            <person name="Selbmann L."/>
        </authorList>
    </citation>
    <scope>NUCLEOTIDE SEQUENCE [LARGE SCALE GENOMIC DNA]</scope>
    <source>
        <strain evidence="7 8">CCFEE 5910</strain>
    </source>
</reference>
<evidence type="ECO:0000256" key="4">
    <source>
        <dbReference type="ARBA" id="ARBA00022840"/>
    </source>
</evidence>
<feature type="compositionally biased region" description="Basic and acidic residues" evidence="5">
    <location>
        <begin position="97"/>
        <end position="117"/>
    </location>
</feature>
<dbReference type="SUPFAM" id="SSF56112">
    <property type="entry name" value="Protein kinase-like (PK-like)"/>
    <property type="match status" value="1"/>
</dbReference>
<evidence type="ECO:0000256" key="3">
    <source>
        <dbReference type="ARBA" id="ARBA00022777"/>
    </source>
</evidence>
<dbReference type="GO" id="GO:0005524">
    <property type="term" value="F:ATP binding"/>
    <property type="evidence" value="ECO:0007669"/>
    <property type="project" value="UniProtKB-KW"/>
</dbReference>
<feature type="region of interest" description="Disordered" evidence="5">
    <location>
        <begin position="747"/>
        <end position="815"/>
    </location>
</feature>
<dbReference type="InterPro" id="IPR000719">
    <property type="entry name" value="Prot_kinase_dom"/>
</dbReference>
<evidence type="ECO:0000256" key="1">
    <source>
        <dbReference type="ARBA" id="ARBA00022679"/>
    </source>
</evidence>
<sequence>MHLGSRHTSPTGTIPSDHSQSRHSLFKPMWMQKLLGHSIFVKDESRCQSPESVSNSIDDTSPWPPVSLQGQWNHPTPPKDKERPITSLPRQTTFKRQNSERRERLFPVDPVSQERRAVSASRHTSTCDMQKPRARSSPPPSFTFRASAPAVSSTVETPLLTINAPALPVELAPPTPPLREDSVFEYEERLSRPLSRASSYCWDDSHRAQLQRELDTKWILNLSMHFRDKSDREKFFVTYAETPTKWRRVTVSCDYRRAEIGSLEIDLKELQFQRDKSLAIYEAIHESLPEIQFYETVTNLKLETSEGRLHVHVTEDVNEIISYPQRSMVRHVLDDPNPSARPMQLCESETAFDAHLSGFVYRVWHEGRAYIKKEIPSPDTVDEFLYEINALHSLRDSEHVIKLEAVILDDTRQVVKGLLIGFAERGAIVDLLYDHKGRIPWEHRELWARQAVTGLRDIHQEGYVQGDFTLSNVVVDEQNHAKIIDINRRGCPVGWEPPEIAQKIASNQRISMYIGEKSDLYQLGMTLWALAMDDDEPERHDPPLTTGDFPAEVPDWFREIVRICLSNAPRDRLSATELVKLFPALTEPNSDIVHPVELPPRPHNLSRLEPKQYIDPGAAVERDDLERFKHEQELLYSPQSSKDDWTFTYPQSSQYDIQSTDSMFENIRGRALAKDRAYKSQGEDSTDFELGYHGDDDLVYSSAALRGFSQGRDDIYDLKDQHSYQTNPKNLILPGTTDSGLETTRILPTQAPQTPSPFRLPKWQRSRSADDLTPKTSKVRLSTDTLRGSPEISPRTTTLDLPERPASAGPIQSERNSNDTIYACDVSVGETNFSGTTAYIRGSDSEPSGPKVLVEPSPHDHHVYEEYKNMPTIPILKNHDNGYDEPDMHELTKI</sequence>
<protein>
    <recommendedName>
        <fullName evidence="6">Protein kinase domain-containing protein</fullName>
    </recommendedName>
</protein>
<gene>
    <name evidence="7" type="ORF">LTR05_008486</name>
</gene>
<organism evidence="7 8">
    <name type="scientific">Lithohypha guttulata</name>
    <dbReference type="NCBI Taxonomy" id="1690604"/>
    <lineage>
        <taxon>Eukaryota</taxon>
        <taxon>Fungi</taxon>
        <taxon>Dikarya</taxon>
        <taxon>Ascomycota</taxon>
        <taxon>Pezizomycotina</taxon>
        <taxon>Eurotiomycetes</taxon>
        <taxon>Chaetothyriomycetidae</taxon>
        <taxon>Chaetothyriales</taxon>
        <taxon>Trichomeriaceae</taxon>
        <taxon>Lithohypha</taxon>
    </lineage>
</organism>
<keyword evidence="3" id="KW-0418">Kinase</keyword>
<feature type="compositionally biased region" description="Polar residues" evidence="5">
    <location>
        <begin position="774"/>
        <end position="786"/>
    </location>
</feature>
<keyword evidence="2" id="KW-0547">Nucleotide-binding</keyword>
<dbReference type="EMBL" id="JAVRRJ010000013">
    <property type="protein sequence ID" value="KAK5080543.1"/>
    <property type="molecule type" value="Genomic_DNA"/>
</dbReference>
<dbReference type="GO" id="GO:0004674">
    <property type="term" value="F:protein serine/threonine kinase activity"/>
    <property type="evidence" value="ECO:0007669"/>
    <property type="project" value="TreeGrafter"/>
</dbReference>
<evidence type="ECO:0000313" key="7">
    <source>
        <dbReference type="EMBL" id="KAK5080543.1"/>
    </source>
</evidence>
<keyword evidence="8" id="KW-1185">Reference proteome</keyword>
<feature type="domain" description="Protein kinase" evidence="6">
    <location>
        <begin position="346"/>
        <end position="585"/>
    </location>
</feature>
<name>A0AAN7PJR7_9EURO</name>
<evidence type="ECO:0000313" key="8">
    <source>
        <dbReference type="Proteomes" id="UP001309876"/>
    </source>
</evidence>
<accession>A0AAN7PJR7</accession>
<feature type="compositionally biased region" description="Polar residues" evidence="5">
    <location>
        <begin position="1"/>
        <end position="18"/>
    </location>
</feature>
<feature type="compositionally biased region" description="Polar residues" evidence="5">
    <location>
        <begin position="47"/>
        <end position="59"/>
    </location>
</feature>
<feature type="region of interest" description="Disordered" evidence="5">
    <location>
        <begin position="46"/>
        <end position="145"/>
    </location>
</feature>
<dbReference type="AlphaFoldDB" id="A0AAN7PJR7"/>
<dbReference type="InterPro" id="IPR051681">
    <property type="entry name" value="Ser/Thr_Kinases-Pseudokinases"/>
</dbReference>
<proteinExistence type="predicted"/>
<dbReference type="Pfam" id="PF00069">
    <property type="entry name" value="Pkinase"/>
    <property type="match status" value="1"/>
</dbReference>